<accession>A0A9W9YFN5</accession>
<dbReference type="OrthoDB" id="1939715at2759"/>
<dbReference type="InterPro" id="IPR033184">
    <property type="entry name" value="PRRC2"/>
</dbReference>
<evidence type="ECO:0000256" key="1">
    <source>
        <dbReference type="ARBA" id="ARBA00022553"/>
    </source>
</evidence>
<keyword evidence="5" id="KW-1185">Reference proteome</keyword>
<feature type="region of interest" description="Disordered" evidence="2">
    <location>
        <begin position="57"/>
        <end position="177"/>
    </location>
</feature>
<feature type="compositionally biased region" description="Low complexity" evidence="2">
    <location>
        <begin position="117"/>
        <end position="148"/>
    </location>
</feature>
<dbReference type="InterPro" id="IPR009738">
    <property type="entry name" value="BAT2_N"/>
</dbReference>
<sequence>MSDRFGLKVKENAGKTKYSSLNLNQTYKGTKVETKTSSGTARHGLQSLGKATILQFSLVPSGGGGWGSAKEKPSETPPVVATPQTAPPSSTASQTNAPTSQQPLLQPQRPIGPPSHPQHVQQPQPQSQNSGQTQTQPAKQQQQESQGKTWGSVSSNEAGGQVYCSNEVVTSVTPVTD</sequence>
<feature type="compositionally biased region" description="Polar residues" evidence="2">
    <location>
        <begin position="149"/>
        <end position="177"/>
    </location>
</feature>
<dbReference type="EMBL" id="MU827779">
    <property type="protein sequence ID" value="KAJ7339542.1"/>
    <property type="molecule type" value="Genomic_DNA"/>
</dbReference>
<evidence type="ECO:0000259" key="3">
    <source>
        <dbReference type="Pfam" id="PF07001"/>
    </source>
</evidence>
<dbReference type="Proteomes" id="UP001163046">
    <property type="component" value="Unassembled WGS sequence"/>
</dbReference>
<keyword evidence="1" id="KW-0597">Phosphoprotein</keyword>
<dbReference type="PANTHER" id="PTHR14038:SF0">
    <property type="entry name" value="LP18708P"/>
    <property type="match status" value="1"/>
</dbReference>
<evidence type="ECO:0000313" key="5">
    <source>
        <dbReference type="Proteomes" id="UP001163046"/>
    </source>
</evidence>
<organism evidence="4 5">
    <name type="scientific">Desmophyllum pertusum</name>
    <dbReference type="NCBI Taxonomy" id="174260"/>
    <lineage>
        <taxon>Eukaryota</taxon>
        <taxon>Metazoa</taxon>
        <taxon>Cnidaria</taxon>
        <taxon>Anthozoa</taxon>
        <taxon>Hexacorallia</taxon>
        <taxon>Scleractinia</taxon>
        <taxon>Caryophylliina</taxon>
        <taxon>Caryophylliidae</taxon>
        <taxon>Desmophyllum</taxon>
    </lineage>
</organism>
<feature type="compositionally biased region" description="Low complexity" evidence="2">
    <location>
        <begin position="77"/>
        <end position="88"/>
    </location>
</feature>
<evidence type="ECO:0000256" key="2">
    <source>
        <dbReference type="SAM" id="MobiDB-lite"/>
    </source>
</evidence>
<name>A0A9W9YFN5_9CNID</name>
<feature type="domain" description="BAT2 N-terminal" evidence="3">
    <location>
        <begin position="1"/>
        <end position="51"/>
    </location>
</feature>
<gene>
    <name evidence="4" type="primary">PRRC2C</name>
    <name evidence="4" type="ORF">OS493_005942</name>
</gene>
<dbReference type="GO" id="GO:0030154">
    <property type="term" value="P:cell differentiation"/>
    <property type="evidence" value="ECO:0007669"/>
    <property type="project" value="TreeGrafter"/>
</dbReference>
<dbReference type="PANTHER" id="PTHR14038">
    <property type="entry name" value="BAT2 HLA-B-ASSOCIATED TRANSCRIPT 2"/>
    <property type="match status" value="1"/>
</dbReference>
<reference evidence="4" key="1">
    <citation type="submission" date="2023-01" db="EMBL/GenBank/DDBJ databases">
        <title>Genome assembly of the deep-sea coral Lophelia pertusa.</title>
        <authorList>
            <person name="Herrera S."/>
            <person name="Cordes E."/>
        </authorList>
    </citation>
    <scope>NUCLEOTIDE SEQUENCE</scope>
    <source>
        <strain evidence="4">USNM1676648</strain>
        <tissue evidence="4">Polyp</tissue>
    </source>
</reference>
<dbReference type="AlphaFoldDB" id="A0A9W9YFN5"/>
<protein>
    <submittedName>
        <fullName evidence="4">Proline-rich coiled-coil</fullName>
    </submittedName>
</protein>
<comment type="caution">
    <text evidence="4">The sequence shown here is derived from an EMBL/GenBank/DDBJ whole genome shotgun (WGS) entry which is preliminary data.</text>
</comment>
<feature type="compositionally biased region" description="Polar residues" evidence="2">
    <location>
        <begin position="89"/>
        <end position="105"/>
    </location>
</feature>
<evidence type="ECO:0000313" key="4">
    <source>
        <dbReference type="EMBL" id="KAJ7339542.1"/>
    </source>
</evidence>
<proteinExistence type="predicted"/>
<dbReference type="Pfam" id="PF07001">
    <property type="entry name" value="BAT2_N"/>
    <property type="match status" value="1"/>
</dbReference>